<dbReference type="AlphaFoldDB" id="A0A9Q8P610"/>
<evidence type="ECO:0000313" key="2">
    <source>
        <dbReference type="Proteomes" id="UP000756132"/>
    </source>
</evidence>
<protein>
    <submittedName>
        <fullName evidence="1">Uncharacterized protein</fullName>
    </submittedName>
</protein>
<dbReference type="RefSeq" id="XP_047758693.1">
    <property type="nucleotide sequence ID" value="XM_047901574.1"/>
</dbReference>
<evidence type="ECO:0000313" key="1">
    <source>
        <dbReference type="EMBL" id="UJO14327.1"/>
    </source>
</evidence>
<dbReference type="Proteomes" id="UP000756132">
    <property type="component" value="Chromosome 2"/>
</dbReference>
<accession>A0A9Q8P610</accession>
<sequence>MSTLPRNGVNGDIQTPIPTDGVLTLTETPGALLTEASTTGRAHSLTRLTDSLPSTRRFYRREKTRSISSASSTASSAISATSTNIASPSRSSDELNSAIPLSITIRNVDGPPTGTYLDGWPPVNIQPPLDIDIGFVEICVFFTAWLQIQELLIRLMRNAVTQKMLAKLVLSAVGNLDKKNLKKCYDKITRRISLCGKAHFNVDSWDISTARAAGRTEDMTANLWTNPSDMEWAHAKFSEVYSPVSEESWPTGINRGGLLTQCIEWARDHQDEFPTLDTSNFG</sequence>
<dbReference type="OrthoDB" id="3650720at2759"/>
<dbReference type="GeneID" id="71982304"/>
<dbReference type="EMBL" id="CP090164">
    <property type="protein sequence ID" value="UJO14327.1"/>
    <property type="molecule type" value="Genomic_DNA"/>
</dbReference>
<organism evidence="1 2">
    <name type="scientific">Passalora fulva</name>
    <name type="common">Tomato leaf mold</name>
    <name type="synonym">Cladosporium fulvum</name>
    <dbReference type="NCBI Taxonomy" id="5499"/>
    <lineage>
        <taxon>Eukaryota</taxon>
        <taxon>Fungi</taxon>
        <taxon>Dikarya</taxon>
        <taxon>Ascomycota</taxon>
        <taxon>Pezizomycotina</taxon>
        <taxon>Dothideomycetes</taxon>
        <taxon>Dothideomycetidae</taxon>
        <taxon>Mycosphaerellales</taxon>
        <taxon>Mycosphaerellaceae</taxon>
        <taxon>Fulvia</taxon>
    </lineage>
</organism>
<reference evidence="1" key="2">
    <citation type="journal article" date="2022" name="Microb. Genom.">
        <title>A chromosome-scale genome assembly of the tomato pathogen Cladosporium fulvum reveals a compartmentalized genome architecture and the presence of a dispensable chromosome.</title>
        <authorList>
            <person name="Zaccaron A.Z."/>
            <person name="Chen L.H."/>
            <person name="Samaras A."/>
            <person name="Stergiopoulos I."/>
        </authorList>
    </citation>
    <scope>NUCLEOTIDE SEQUENCE</scope>
    <source>
        <strain evidence="1">Race5_Kim</strain>
    </source>
</reference>
<reference evidence="1" key="1">
    <citation type="submission" date="2021-12" db="EMBL/GenBank/DDBJ databases">
        <authorList>
            <person name="Zaccaron A."/>
            <person name="Stergiopoulos I."/>
        </authorList>
    </citation>
    <scope>NUCLEOTIDE SEQUENCE</scope>
    <source>
        <strain evidence="1">Race5_Kim</strain>
    </source>
</reference>
<dbReference type="KEGG" id="ffu:CLAFUR5_02426"/>
<gene>
    <name evidence="1" type="ORF">CLAFUR5_02426</name>
</gene>
<proteinExistence type="predicted"/>
<keyword evidence="2" id="KW-1185">Reference proteome</keyword>
<name>A0A9Q8P610_PASFU</name>